<dbReference type="Gene3D" id="1.20.120.350">
    <property type="entry name" value="Voltage-gated potassium channels. Chain C"/>
    <property type="match status" value="1"/>
</dbReference>
<keyword evidence="5" id="KW-0631">Potassium channel</keyword>
<evidence type="ECO:0000259" key="13">
    <source>
        <dbReference type="Pfam" id="PF00520"/>
    </source>
</evidence>
<keyword evidence="7" id="KW-0630">Potassium</keyword>
<evidence type="ECO:0000256" key="9">
    <source>
        <dbReference type="ARBA" id="ARBA00023065"/>
    </source>
</evidence>
<proteinExistence type="predicted"/>
<evidence type="ECO:0000256" key="10">
    <source>
        <dbReference type="ARBA" id="ARBA00023136"/>
    </source>
</evidence>
<keyword evidence="6" id="KW-0851">Voltage-gated channel</keyword>
<feature type="domain" description="Ion transport" evidence="13">
    <location>
        <begin position="10"/>
        <end position="71"/>
    </location>
</feature>
<keyword evidence="3" id="KW-0633">Potassium transport</keyword>
<dbReference type="EMBL" id="JBBPFD010000020">
    <property type="protein sequence ID" value="KAK7884556.1"/>
    <property type="molecule type" value="Genomic_DNA"/>
</dbReference>
<dbReference type="SUPFAM" id="SSF81324">
    <property type="entry name" value="Voltage-gated potassium channels"/>
    <property type="match status" value="1"/>
</dbReference>
<organism evidence="14 15">
    <name type="scientific">Mugilogobius chulae</name>
    <name type="common">yellowstripe goby</name>
    <dbReference type="NCBI Taxonomy" id="88201"/>
    <lineage>
        <taxon>Eukaryota</taxon>
        <taxon>Metazoa</taxon>
        <taxon>Chordata</taxon>
        <taxon>Craniata</taxon>
        <taxon>Vertebrata</taxon>
        <taxon>Euteleostomi</taxon>
        <taxon>Actinopterygii</taxon>
        <taxon>Neopterygii</taxon>
        <taxon>Teleostei</taxon>
        <taxon>Neoteleostei</taxon>
        <taxon>Acanthomorphata</taxon>
        <taxon>Gobiaria</taxon>
        <taxon>Gobiiformes</taxon>
        <taxon>Gobioidei</taxon>
        <taxon>Gobiidae</taxon>
        <taxon>Gobionellinae</taxon>
        <taxon>Mugilogobius</taxon>
    </lineage>
</organism>
<evidence type="ECO:0000256" key="1">
    <source>
        <dbReference type="ARBA" id="ARBA00004141"/>
    </source>
</evidence>
<dbReference type="PANTHER" id="PTHR11537:SF174">
    <property type="entry name" value="POTASSIUM VOLTAGE-GATED CHANNEL SUBFAMILY D MEMBER 1"/>
    <property type="match status" value="1"/>
</dbReference>
<dbReference type="AlphaFoldDB" id="A0AAW0MUR6"/>
<evidence type="ECO:0000256" key="8">
    <source>
        <dbReference type="ARBA" id="ARBA00022989"/>
    </source>
</evidence>
<feature type="transmembrane region" description="Helical" evidence="12">
    <location>
        <begin position="40"/>
        <end position="60"/>
    </location>
</feature>
<dbReference type="GO" id="GO:0043197">
    <property type="term" value="C:dendritic spine"/>
    <property type="evidence" value="ECO:0007669"/>
    <property type="project" value="TreeGrafter"/>
</dbReference>
<dbReference type="GO" id="GO:0045211">
    <property type="term" value="C:postsynaptic membrane"/>
    <property type="evidence" value="ECO:0007669"/>
    <property type="project" value="TreeGrafter"/>
</dbReference>
<feature type="transmembrane region" description="Helical" evidence="12">
    <location>
        <begin position="9"/>
        <end position="28"/>
    </location>
</feature>
<comment type="caution">
    <text evidence="14">The sequence shown here is derived from an EMBL/GenBank/DDBJ whole genome shotgun (WGS) entry which is preliminary data.</text>
</comment>
<keyword evidence="2" id="KW-0813">Transport</keyword>
<keyword evidence="11" id="KW-0407">Ion channel</keyword>
<comment type="subcellular location">
    <subcellularLocation>
        <location evidence="1">Membrane</location>
        <topology evidence="1">Multi-pass membrane protein</topology>
    </subcellularLocation>
</comment>
<evidence type="ECO:0000256" key="3">
    <source>
        <dbReference type="ARBA" id="ARBA00022538"/>
    </source>
</evidence>
<evidence type="ECO:0000256" key="6">
    <source>
        <dbReference type="ARBA" id="ARBA00022882"/>
    </source>
</evidence>
<sequence>MARVSLCKCVAFFCMDTACVLIFTFEYLMRLFAAPSRCKFMRSVMSVIDVVAIMPYYIGLVMPENEDGLRILGYTLKSWHLSWDSCSSLSLWPSSSSQPVMFYAEKGTKGSDFTSIPASFWYTIVTMTTLGRTKEPWNSPINCCTTDLQSPSTE</sequence>
<dbReference type="GO" id="GO:0001508">
    <property type="term" value="P:action potential"/>
    <property type="evidence" value="ECO:0007669"/>
    <property type="project" value="TreeGrafter"/>
</dbReference>
<dbReference type="InterPro" id="IPR027359">
    <property type="entry name" value="Volt_channel_dom_sf"/>
</dbReference>
<dbReference type="InterPro" id="IPR005821">
    <property type="entry name" value="Ion_trans_dom"/>
</dbReference>
<keyword evidence="9" id="KW-0406">Ion transport</keyword>
<dbReference type="Pfam" id="PF00520">
    <property type="entry name" value="Ion_trans"/>
    <property type="match status" value="1"/>
</dbReference>
<dbReference type="Gene3D" id="1.10.287.70">
    <property type="match status" value="1"/>
</dbReference>
<name>A0AAW0MUR6_9GOBI</name>
<evidence type="ECO:0000256" key="12">
    <source>
        <dbReference type="SAM" id="Phobius"/>
    </source>
</evidence>
<evidence type="ECO:0000256" key="11">
    <source>
        <dbReference type="ARBA" id="ARBA00023303"/>
    </source>
</evidence>
<evidence type="ECO:0000256" key="2">
    <source>
        <dbReference type="ARBA" id="ARBA00022448"/>
    </source>
</evidence>
<dbReference type="Proteomes" id="UP001460270">
    <property type="component" value="Unassembled WGS sequence"/>
</dbReference>
<dbReference type="PANTHER" id="PTHR11537">
    <property type="entry name" value="VOLTAGE-GATED POTASSIUM CHANNEL"/>
    <property type="match status" value="1"/>
</dbReference>
<dbReference type="GO" id="GO:0008076">
    <property type="term" value="C:voltage-gated potassium channel complex"/>
    <property type="evidence" value="ECO:0007669"/>
    <property type="project" value="InterPro"/>
</dbReference>
<keyword evidence="4 12" id="KW-0812">Transmembrane</keyword>
<evidence type="ECO:0000256" key="7">
    <source>
        <dbReference type="ARBA" id="ARBA00022958"/>
    </source>
</evidence>
<evidence type="ECO:0000313" key="15">
    <source>
        <dbReference type="Proteomes" id="UP001460270"/>
    </source>
</evidence>
<keyword evidence="10 12" id="KW-0472">Membrane</keyword>
<protein>
    <recommendedName>
        <fullName evidence="13">Ion transport domain-containing protein</fullName>
    </recommendedName>
</protein>
<keyword evidence="15" id="KW-1185">Reference proteome</keyword>
<accession>A0AAW0MUR6</accession>
<evidence type="ECO:0000256" key="5">
    <source>
        <dbReference type="ARBA" id="ARBA00022826"/>
    </source>
</evidence>
<dbReference type="GO" id="GO:0005250">
    <property type="term" value="F:A-type (transient outward) potassium channel activity"/>
    <property type="evidence" value="ECO:0007669"/>
    <property type="project" value="TreeGrafter"/>
</dbReference>
<reference evidence="15" key="1">
    <citation type="submission" date="2024-04" db="EMBL/GenBank/DDBJ databases">
        <title>Salinicola lusitanus LLJ914,a marine bacterium isolated from the Okinawa Trough.</title>
        <authorList>
            <person name="Li J."/>
        </authorList>
    </citation>
    <scope>NUCLEOTIDE SEQUENCE [LARGE SCALE GENOMIC DNA]</scope>
</reference>
<dbReference type="PRINTS" id="PR00169">
    <property type="entry name" value="KCHANNEL"/>
</dbReference>
<evidence type="ECO:0000313" key="14">
    <source>
        <dbReference type="EMBL" id="KAK7884556.1"/>
    </source>
</evidence>
<gene>
    <name evidence="14" type="ORF">WMY93_027679</name>
</gene>
<dbReference type="InterPro" id="IPR028325">
    <property type="entry name" value="VG_K_chnl"/>
</dbReference>
<keyword evidence="8 12" id="KW-1133">Transmembrane helix</keyword>
<dbReference type="GO" id="GO:0043025">
    <property type="term" value="C:neuronal cell body"/>
    <property type="evidence" value="ECO:0007669"/>
    <property type="project" value="TreeGrafter"/>
</dbReference>
<evidence type="ECO:0000256" key="4">
    <source>
        <dbReference type="ARBA" id="ARBA00022692"/>
    </source>
</evidence>